<keyword evidence="4" id="KW-1185">Reference proteome</keyword>
<feature type="transmembrane region" description="Helical" evidence="2">
    <location>
        <begin position="233"/>
        <end position="252"/>
    </location>
</feature>
<evidence type="ECO:0000313" key="4">
    <source>
        <dbReference type="Proteomes" id="UP000198546"/>
    </source>
</evidence>
<keyword evidence="2" id="KW-0472">Membrane</keyword>
<organism evidence="3 4">
    <name type="scientific">Auraticoccus monumenti</name>
    <dbReference type="NCBI Taxonomy" id="675864"/>
    <lineage>
        <taxon>Bacteria</taxon>
        <taxon>Bacillati</taxon>
        <taxon>Actinomycetota</taxon>
        <taxon>Actinomycetes</taxon>
        <taxon>Propionibacteriales</taxon>
        <taxon>Propionibacteriaceae</taxon>
        <taxon>Auraticoccus</taxon>
    </lineage>
</organism>
<evidence type="ECO:0000256" key="1">
    <source>
        <dbReference type="SAM" id="MobiDB-lite"/>
    </source>
</evidence>
<feature type="transmembrane region" description="Helical" evidence="2">
    <location>
        <begin position="151"/>
        <end position="184"/>
    </location>
</feature>
<dbReference type="OrthoDB" id="3217553at2"/>
<dbReference type="GO" id="GO:0005886">
    <property type="term" value="C:plasma membrane"/>
    <property type="evidence" value="ECO:0007669"/>
    <property type="project" value="UniProtKB-SubCell"/>
</dbReference>
<reference evidence="3 4" key="1">
    <citation type="submission" date="2016-10" db="EMBL/GenBank/DDBJ databases">
        <authorList>
            <person name="de Groot N.N."/>
        </authorList>
    </citation>
    <scope>NUCLEOTIDE SEQUENCE [LARGE SCALE GENOMIC DNA]</scope>
    <source>
        <strain evidence="3 4">MON 2.2</strain>
    </source>
</reference>
<keyword evidence="2" id="KW-0812">Transmembrane</keyword>
<keyword evidence="2" id="KW-1133">Transmembrane helix</keyword>
<dbReference type="PANTHER" id="PTHR37305:SF1">
    <property type="entry name" value="MEMBRANE PROTEIN"/>
    <property type="match status" value="1"/>
</dbReference>
<dbReference type="STRING" id="675864.SAMN04489747_1083"/>
<feature type="transmembrane region" description="Helical" evidence="2">
    <location>
        <begin position="65"/>
        <end position="83"/>
    </location>
</feature>
<protein>
    <submittedName>
        <fullName evidence="3">ABC-2 type transport system permease protein</fullName>
    </submittedName>
</protein>
<feature type="compositionally biased region" description="Basic and acidic residues" evidence="1">
    <location>
        <begin position="12"/>
        <end position="27"/>
    </location>
</feature>
<sequence>MSPADPQPPAAVERDQLDPTDRARQADRAGASSGRPAPTGRSRGSSWSLLWSELAVLFARRRTKAMLAALAVIPILVAVAVRIEDPGNDGPPFLGSITNNGLFVSLTAMTVCIPLFLPLTVGVVAGDTIAGEASLGTLRYLLVAPAGRLRLLLVKMAGAVAFCLAAGLTIALTGALIGAALFPIGPVALLSGDTVGFGGYAIRMGLLITYAAVSMLGLSAIGLFISTLTNVPVGAMAATVVLAGAAQVLGQLPQLEVIHPFLFSAHWFGFADLLRSPLELSSLGENALLQLGYVAVFGSLAYGRFSTKDVLS</sequence>
<feature type="transmembrane region" description="Helical" evidence="2">
    <location>
        <begin position="103"/>
        <end position="130"/>
    </location>
</feature>
<dbReference type="Pfam" id="PF12679">
    <property type="entry name" value="ABC2_membrane_2"/>
    <property type="match status" value="1"/>
</dbReference>
<evidence type="ECO:0000313" key="3">
    <source>
        <dbReference type="EMBL" id="SDD49987.1"/>
    </source>
</evidence>
<evidence type="ECO:0000256" key="2">
    <source>
        <dbReference type="SAM" id="Phobius"/>
    </source>
</evidence>
<dbReference type="AlphaFoldDB" id="A0A1G6VAE3"/>
<dbReference type="Proteomes" id="UP000198546">
    <property type="component" value="Chromosome i"/>
</dbReference>
<accession>A0A1G6VAE3</accession>
<dbReference type="GO" id="GO:0140359">
    <property type="term" value="F:ABC-type transporter activity"/>
    <property type="evidence" value="ECO:0007669"/>
    <property type="project" value="InterPro"/>
</dbReference>
<gene>
    <name evidence="3" type="ORF">SAMN04489747_1083</name>
</gene>
<dbReference type="PANTHER" id="PTHR37305">
    <property type="entry name" value="INTEGRAL MEMBRANE PROTEIN-RELATED"/>
    <property type="match status" value="1"/>
</dbReference>
<name>A0A1G6VAE3_9ACTN</name>
<feature type="transmembrane region" description="Helical" evidence="2">
    <location>
        <begin position="204"/>
        <end position="226"/>
    </location>
</feature>
<feature type="transmembrane region" description="Helical" evidence="2">
    <location>
        <begin position="287"/>
        <end position="305"/>
    </location>
</feature>
<dbReference type="EMBL" id="LT629688">
    <property type="protein sequence ID" value="SDD49987.1"/>
    <property type="molecule type" value="Genomic_DNA"/>
</dbReference>
<proteinExistence type="predicted"/>
<dbReference type="RefSeq" id="WP_090591347.1">
    <property type="nucleotide sequence ID" value="NZ_LT629688.1"/>
</dbReference>
<feature type="region of interest" description="Disordered" evidence="1">
    <location>
        <begin position="1"/>
        <end position="45"/>
    </location>
</feature>